<evidence type="ECO:0000256" key="1">
    <source>
        <dbReference type="SAM" id="SignalP"/>
    </source>
</evidence>
<proteinExistence type="predicted"/>
<protein>
    <submittedName>
        <fullName evidence="2">Uncharacterized protein</fullName>
    </submittedName>
</protein>
<gene>
    <name evidence="2" type="ORF">SAMN05421504_102732</name>
</gene>
<name>A0A1H3A1F0_9PSEU</name>
<reference evidence="2 3" key="1">
    <citation type="submission" date="2016-10" db="EMBL/GenBank/DDBJ databases">
        <authorList>
            <person name="de Groot N.N."/>
        </authorList>
    </citation>
    <scope>NUCLEOTIDE SEQUENCE [LARGE SCALE GENOMIC DNA]</scope>
    <source>
        <strain evidence="2 3">CPCC 202699</strain>
    </source>
</reference>
<dbReference type="STRING" id="589385.SAMN05421504_102732"/>
<dbReference type="RefSeq" id="WP_091288577.1">
    <property type="nucleotide sequence ID" value="NZ_FNON01000002.1"/>
</dbReference>
<evidence type="ECO:0000313" key="2">
    <source>
        <dbReference type="EMBL" id="SDX22749.1"/>
    </source>
</evidence>
<accession>A0A1H3A1F0</accession>
<evidence type="ECO:0000313" key="3">
    <source>
        <dbReference type="Proteomes" id="UP000199515"/>
    </source>
</evidence>
<dbReference type="Proteomes" id="UP000199515">
    <property type="component" value="Unassembled WGS sequence"/>
</dbReference>
<sequence length="166" mass="17744">MNTSRPWKRRIARAAALTAAGASALVLTAVPSMAAQKCTGAAVANVCLAIDRLSNGEYAVHLGIDWHISKSDAAAIILGGGPLTAEMIGDDAFSDDHLFTVPLTDAGASDASGLSIDFDRVVPASFLDEDDTPFDRVDEVFGRIRITDRRTNTTQTFDTPEFVQRF</sequence>
<dbReference type="OrthoDB" id="3697062at2"/>
<feature type="signal peptide" evidence="1">
    <location>
        <begin position="1"/>
        <end position="34"/>
    </location>
</feature>
<dbReference type="EMBL" id="FNON01000002">
    <property type="protein sequence ID" value="SDX22749.1"/>
    <property type="molecule type" value="Genomic_DNA"/>
</dbReference>
<dbReference type="AlphaFoldDB" id="A0A1H3A1F0"/>
<keyword evidence="3" id="KW-1185">Reference proteome</keyword>
<feature type="chain" id="PRO_5011725134" evidence="1">
    <location>
        <begin position="35"/>
        <end position="166"/>
    </location>
</feature>
<organism evidence="2 3">
    <name type="scientific">Amycolatopsis xylanica</name>
    <dbReference type="NCBI Taxonomy" id="589385"/>
    <lineage>
        <taxon>Bacteria</taxon>
        <taxon>Bacillati</taxon>
        <taxon>Actinomycetota</taxon>
        <taxon>Actinomycetes</taxon>
        <taxon>Pseudonocardiales</taxon>
        <taxon>Pseudonocardiaceae</taxon>
        <taxon>Amycolatopsis</taxon>
    </lineage>
</organism>
<keyword evidence="1" id="KW-0732">Signal</keyword>